<dbReference type="InterPro" id="IPR040314">
    <property type="entry name" value="DOP1"/>
</dbReference>
<keyword evidence="2" id="KW-0813">Transport</keyword>
<dbReference type="EMBL" id="KV454407">
    <property type="protein sequence ID" value="ODQ67677.1"/>
    <property type="molecule type" value="Genomic_DNA"/>
</dbReference>
<sequence length="1928" mass="213147">MSSGLLRTLSPLPRPSGPKLKRYTNAIERALASWDTVDEWADYIAFLSKLLKAINSDSSIPTIPLAYQISVKLAQCLDPNLPSGVHQKTLEVYVTVFERLGSEALASSIAVWIPGLLPLMAYASTNLVPHLLELFNQHILKLPPRTLRHVLRPILLALLPGIEQESIESFDQTMTLIHQVQVTVADDTHFWQCFFLAIVSSPDRRPGALTFAQRYLPHFNQSSEPDPSLSTPDVLLTLSYEAQLAIIPEPGLLIRALTCGLNDSNLLVQRGFLDILINNLPLHSPVLTLLAPPADTRMLILAAASCVLRRDMSLNRRLWTWLLASNQPIATTGTMTTTNENLPGTPVLSRQQYFAAYGCDHLIQGLLGLLNHSNPSTDQTTPFKIALAIMDRWEIGSSVVPAIFLPLMRTVYESRGVAATISLRTSYNEILRSANAFFDGVEAINIWSSCFDLLVNQRDYNFIFFILDAFNVQDEEMMVYHMPLLLLATLIMTTNNKDNLDTTNQLGLKLINRFLSLIPNRAFLPISHSNLETYSSDETILADIAQFYTQRSSSGLVSSSSDISEISKTLPSSLSPATLSFLLLAKTTALLNQYITRKSSRATILPSSSNTISHVYDLSNILNQLLEKIPREADGQIGAWDNDGLMSSLIDADPETPLSGLGIANTAIAILRTTPKSSISTLVNISVNALWKILSRQSITAAKYHVESIKLLWQLQDTLGFSDRQIEVLVTQHLVSSRDAGHATTCLIAITNLWTHSSDRNNYYLILTRPLFLMIDSLDDTDSCDIDGNDNLCMVIRHWLNNTVANGSINRVFRTLVHPILVCSTSFALSSTSMSSVLSSDLDLHALIYYLRTLNNVLKVSNSINRSFTNELAPLDAETKPIVTHLLNQQLTAISAKNTKDATCKSVIISLILSFIKCDIPFEDEMLMQVYPRAVTVALDLLRTLLIEEEAQNLHHGAIIETLMSKLIDSIDIAYNSENKVNGVDNTKGTTALLMMVPILEILSPCIIKGAVEDTVSAIINNTELSTSTTNLSLIALLTTGFSIKSTSPPVLTAWVTLLNSSLPLFKPRTFLAIAVPLVQCLCENINRGVQSIRLSFLDILPEESSKVDIFDLTSLDQTICVDTVLTLLSSLRTVLSNVYTILTTDNISIGTIGDVSLVKSSSLSSINDFNSSNKTGLTSQTNPDNRGHQSSGSIALVSSNASTFLGNVISGVFSIESPLEESSSERELERHRKIVLLQCDKSIINCCLGIWNWIDTTLSNNTQVKNTNSDSEFVQESSGPSVTDKQSLYYISSRLKFRARKLLEMLYELEPLETLETFIELTLPSSQNPSKESKATVATQVIVSNQTIFRILHILDGARPRITVPHVLSSIYSRINPASLESKRSSGMSRINAKDCLSFLLFFLDSLNDDFVEDIFPLCLSFLKDVQVNSALYRSYLPVVLRISFKIAEKVDNVTFGEGKRVRKDMADSFVKLLNITLSARSSQFTTSVTTNDFQHDENEGNYPDKHPSNDTVPSTNTNVVSVSEELCQSLIIIVPGLSTILPESDRLVNCLLSIVNNVLTPILRSKNFPKGVTPSILVLLSKVVSVSTNSSKVWKSLVYDIIFDARFFELSVASGTDIKLNTNPWLSIIGKWASVDRERVNNDIIAKIVPSSSSHSTLFGATGWSEQDKAMRRISLKRLAFVIIACENDKFLLNLPEIFGKFEQLMNMSLTHNDWAIFVEVFGCLRAILVKTSPVHLTPAWPLIYSVLQTLFENILVSLTQMRKVQDDNIAKNDANDLDLNENEELRNATGVPPSVLAAACKLLDVILVLKLEEFRLHAWLFITDNMDAIFPSSDSKPVGVIDKIASLSIGTVDVGEKAVGYKPVALPESGLHKPILSGINPLSIKKFASLQPFFGSLSIYDYEGMYALNEPDTQSCLDDILKDLF</sequence>
<gene>
    <name evidence="11" type="ORF">NADFUDRAFT_50096</name>
</gene>
<dbReference type="GO" id="GO:0005768">
    <property type="term" value="C:endosome"/>
    <property type="evidence" value="ECO:0007669"/>
    <property type="project" value="TreeGrafter"/>
</dbReference>
<keyword evidence="3" id="KW-0653">Protein transport</keyword>
<evidence type="ECO:0000256" key="3">
    <source>
        <dbReference type="ARBA" id="ARBA00022927"/>
    </source>
</evidence>
<dbReference type="InterPro" id="IPR056458">
    <property type="entry name" value="TPR_DOP1_M"/>
</dbReference>
<feature type="domain" description="DOP1 N-terminal" evidence="8">
    <location>
        <begin position="19"/>
        <end position="326"/>
    </location>
</feature>
<feature type="region of interest" description="Disordered" evidence="7">
    <location>
        <begin position="1490"/>
        <end position="1513"/>
    </location>
</feature>
<keyword evidence="4" id="KW-0333">Golgi apparatus</keyword>
<dbReference type="Pfam" id="PF24598">
    <property type="entry name" value="DOP1_C"/>
    <property type="match status" value="1"/>
</dbReference>
<evidence type="ECO:0000259" key="8">
    <source>
        <dbReference type="Pfam" id="PF04118"/>
    </source>
</evidence>
<protein>
    <submittedName>
        <fullName evidence="11">Uncharacterized protein</fullName>
    </submittedName>
</protein>
<keyword evidence="12" id="KW-1185">Reference proteome</keyword>
<dbReference type="Pfam" id="PF04118">
    <property type="entry name" value="Dopey_N"/>
    <property type="match status" value="1"/>
</dbReference>
<reference evidence="11 12" key="1">
    <citation type="journal article" date="2016" name="Proc. Natl. Acad. Sci. U.S.A.">
        <title>Comparative genomics of biotechnologically important yeasts.</title>
        <authorList>
            <person name="Riley R."/>
            <person name="Haridas S."/>
            <person name="Wolfe K.H."/>
            <person name="Lopes M.R."/>
            <person name="Hittinger C.T."/>
            <person name="Goeker M."/>
            <person name="Salamov A.A."/>
            <person name="Wisecaver J.H."/>
            <person name="Long T.M."/>
            <person name="Calvey C.H."/>
            <person name="Aerts A.L."/>
            <person name="Barry K.W."/>
            <person name="Choi C."/>
            <person name="Clum A."/>
            <person name="Coughlan A.Y."/>
            <person name="Deshpande S."/>
            <person name="Douglass A.P."/>
            <person name="Hanson S.J."/>
            <person name="Klenk H.-P."/>
            <person name="LaButti K.M."/>
            <person name="Lapidus A."/>
            <person name="Lindquist E.A."/>
            <person name="Lipzen A.M."/>
            <person name="Meier-Kolthoff J.P."/>
            <person name="Ohm R.A."/>
            <person name="Otillar R.P."/>
            <person name="Pangilinan J.L."/>
            <person name="Peng Y."/>
            <person name="Rokas A."/>
            <person name="Rosa C.A."/>
            <person name="Scheuner C."/>
            <person name="Sibirny A.A."/>
            <person name="Slot J.C."/>
            <person name="Stielow J.B."/>
            <person name="Sun H."/>
            <person name="Kurtzman C.P."/>
            <person name="Blackwell M."/>
            <person name="Grigoriev I.V."/>
            <person name="Jeffries T.W."/>
        </authorList>
    </citation>
    <scope>NUCLEOTIDE SEQUENCE [LARGE SCALE GENOMIC DNA]</scope>
    <source>
        <strain evidence="11 12">DSM 6958</strain>
    </source>
</reference>
<dbReference type="Proteomes" id="UP000095009">
    <property type="component" value="Unassembled WGS sequence"/>
</dbReference>
<evidence type="ECO:0000259" key="10">
    <source>
        <dbReference type="Pfam" id="PF24598"/>
    </source>
</evidence>
<name>A0A1E3PS67_9ASCO</name>
<dbReference type="GO" id="GO:0005802">
    <property type="term" value="C:trans-Golgi network"/>
    <property type="evidence" value="ECO:0007669"/>
    <property type="project" value="TreeGrafter"/>
</dbReference>
<feature type="compositionally biased region" description="Basic and acidic residues" evidence="7">
    <location>
        <begin position="1495"/>
        <end position="1510"/>
    </location>
</feature>
<feature type="domain" description="DOP1-like C-terminal" evidence="10">
    <location>
        <begin position="1400"/>
        <end position="1910"/>
    </location>
</feature>
<dbReference type="GO" id="GO:0015031">
    <property type="term" value="P:protein transport"/>
    <property type="evidence" value="ECO:0007669"/>
    <property type="project" value="UniProtKB-KW"/>
</dbReference>
<evidence type="ECO:0000256" key="1">
    <source>
        <dbReference type="ARBA" id="ARBA00004395"/>
    </source>
</evidence>
<dbReference type="OrthoDB" id="297643at2759"/>
<feature type="domain" description="DOP1-like middle TPR" evidence="9">
    <location>
        <begin position="353"/>
        <end position="548"/>
    </location>
</feature>
<evidence type="ECO:0000259" key="9">
    <source>
        <dbReference type="Pfam" id="PF24597"/>
    </source>
</evidence>
<dbReference type="Pfam" id="PF24597">
    <property type="entry name" value="TPR_DOP1_M"/>
    <property type="match status" value="1"/>
</dbReference>
<evidence type="ECO:0000256" key="7">
    <source>
        <dbReference type="SAM" id="MobiDB-lite"/>
    </source>
</evidence>
<dbReference type="InterPro" id="IPR056457">
    <property type="entry name" value="DOP1_C"/>
</dbReference>
<evidence type="ECO:0000256" key="5">
    <source>
        <dbReference type="ARBA" id="ARBA00023136"/>
    </source>
</evidence>
<evidence type="ECO:0000256" key="6">
    <source>
        <dbReference type="ARBA" id="ARBA00046326"/>
    </source>
</evidence>
<keyword evidence="5" id="KW-0472">Membrane</keyword>
<evidence type="ECO:0000313" key="11">
    <source>
        <dbReference type="EMBL" id="ODQ67677.1"/>
    </source>
</evidence>
<proteinExistence type="inferred from homology"/>
<dbReference type="STRING" id="857566.A0A1E3PS67"/>
<dbReference type="InterPro" id="IPR007249">
    <property type="entry name" value="DOP1_N"/>
</dbReference>
<dbReference type="GO" id="GO:0006895">
    <property type="term" value="P:Golgi to endosome transport"/>
    <property type="evidence" value="ECO:0007669"/>
    <property type="project" value="InterPro"/>
</dbReference>
<evidence type="ECO:0000256" key="2">
    <source>
        <dbReference type="ARBA" id="ARBA00022448"/>
    </source>
</evidence>
<evidence type="ECO:0000256" key="4">
    <source>
        <dbReference type="ARBA" id="ARBA00023034"/>
    </source>
</evidence>
<evidence type="ECO:0000313" key="12">
    <source>
        <dbReference type="Proteomes" id="UP000095009"/>
    </source>
</evidence>
<dbReference type="PANTHER" id="PTHR14042:SF24">
    <property type="entry name" value="PROTEIN DOPEY-1 HOMOLOG"/>
    <property type="match status" value="1"/>
</dbReference>
<organism evidence="11 12">
    <name type="scientific">Nadsonia fulvescens var. elongata DSM 6958</name>
    <dbReference type="NCBI Taxonomy" id="857566"/>
    <lineage>
        <taxon>Eukaryota</taxon>
        <taxon>Fungi</taxon>
        <taxon>Dikarya</taxon>
        <taxon>Ascomycota</taxon>
        <taxon>Saccharomycotina</taxon>
        <taxon>Dipodascomycetes</taxon>
        <taxon>Dipodascales</taxon>
        <taxon>Dipodascales incertae sedis</taxon>
        <taxon>Nadsonia</taxon>
    </lineage>
</organism>
<comment type="similarity">
    <text evidence="6">Belongs to the DOP1 family.</text>
</comment>
<comment type="subcellular location">
    <subcellularLocation>
        <location evidence="1">Golgi apparatus membrane</location>
        <topology evidence="1">Peripheral membrane protein</topology>
    </subcellularLocation>
</comment>
<dbReference type="GO" id="GO:0005829">
    <property type="term" value="C:cytosol"/>
    <property type="evidence" value="ECO:0007669"/>
    <property type="project" value="GOC"/>
</dbReference>
<dbReference type="GO" id="GO:0000139">
    <property type="term" value="C:Golgi membrane"/>
    <property type="evidence" value="ECO:0007669"/>
    <property type="project" value="UniProtKB-SubCell"/>
</dbReference>
<accession>A0A1E3PS67</accession>
<dbReference type="PANTHER" id="PTHR14042">
    <property type="entry name" value="DOPEY-RELATED"/>
    <property type="match status" value="1"/>
</dbReference>